<protein>
    <submittedName>
        <fullName evidence="1">Uncharacterized protein</fullName>
    </submittedName>
</protein>
<dbReference type="EMBL" id="GBRH01186502">
    <property type="protein sequence ID" value="JAE11394.1"/>
    <property type="molecule type" value="Transcribed_RNA"/>
</dbReference>
<dbReference type="AlphaFoldDB" id="A0A0A9FJH5"/>
<sequence>MGAKKKVLIFLVQGLGRCSSRRAQADARGHAHLLYAHAAAAPGGGGE</sequence>
<reference evidence="1" key="1">
    <citation type="submission" date="2014-09" db="EMBL/GenBank/DDBJ databases">
        <authorList>
            <person name="Magalhaes I.L.F."/>
            <person name="Oliveira U."/>
            <person name="Santos F.R."/>
            <person name="Vidigal T.H.D.A."/>
            <person name="Brescovit A.D."/>
            <person name="Santos A.J."/>
        </authorList>
    </citation>
    <scope>NUCLEOTIDE SEQUENCE</scope>
    <source>
        <tissue evidence="1">Shoot tissue taken approximately 20 cm above the soil surface</tissue>
    </source>
</reference>
<accession>A0A0A9FJH5</accession>
<name>A0A0A9FJH5_ARUDO</name>
<evidence type="ECO:0000313" key="1">
    <source>
        <dbReference type="EMBL" id="JAE11394.1"/>
    </source>
</evidence>
<proteinExistence type="predicted"/>
<organism evidence="1">
    <name type="scientific">Arundo donax</name>
    <name type="common">Giant reed</name>
    <name type="synonym">Donax arundinaceus</name>
    <dbReference type="NCBI Taxonomy" id="35708"/>
    <lineage>
        <taxon>Eukaryota</taxon>
        <taxon>Viridiplantae</taxon>
        <taxon>Streptophyta</taxon>
        <taxon>Embryophyta</taxon>
        <taxon>Tracheophyta</taxon>
        <taxon>Spermatophyta</taxon>
        <taxon>Magnoliopsida</taxon>
        <taxon>Liliopsida</taxon>
        <taxon>Poales</taxon>
        <taxon>Poaceae</taxon>
        <taxon>PACMAD clade</taxon>
        <taxon>Arundinoideae</taxon>
        <taxon>Arundineae</taxon>
        <taxon>Arundo</taxon>
    </lineage>
</organism>
<reference evidence="1" key="2">
    <citation type="journal article" date="2015" name="Data Brief">
        <title>Shoot transcriptome of the giant reed, Arundo donax.</title>
        <authorList>
            <person name="Barrero R.A."/>
            <person name="Guerrero F.D."/>
            <person name="Moolhuijzen P."/>
            <person name="Goolsby J.A."/>
            <person name="Tidwell J."/>
            <person name="Bellgard S.E."/>
            <person name="Bellgard M.I."/>
        </authorList>
    </citation>
    <scope>NUCLEOTIDE SEQUENCE</scope>
    <source>
        <tissue evidence="1">Shoot tissue taken approximately 20 cm above the soil surface</tissue>
    </source>
</reference>